<dbReference type="KEGG" id="vg:27924335"/>
<proteinExistence type="predicted"/>
<dbReference type="OrthoDB" id="15991at10239"/>
<dbReference type="RefSeq" id="YP_009255368.1">
    <property type="nucleotide sequence ID" value="NC_030240.1"/>
</dbReference>
<dbReference type="GeneID" id="27924335"/>
<dbReference type="InterPro" id="IPR007355">
    <property type="entry name" value="DUF424"/>
</dbReference>
<dbReference type="Pfam" id="PF04242">
    <property type="entry name" value="DUF424"/>
    <property type="match status" value="1"/>
</dbReference>
<gene>
    <name evidence="1" type="ORF">CapoNPV_111</name>
</gene>
<evidence type="ECO:0000313" key="2">
    <source>
        <dbReference type="Proteomes" id="UP000203996"/>
    </source>
</evidence>
<dbReference type="EMBL" id="KU565883">
    <property type="protein sequence ID" value="ANF29759.1"/>
    <property type="molecule type" value="Genomic_DNA"/>
</dbReference>
<reference evidence="1 2" key="1">
    <citation type="journal article" date="2016" name="PLoS ONE">
        <title>Genome Sequencing and Analysis of Catopsilia pomona nucleopolyhedrovirus: A Distinct Species in Group I Alphabaculovirus.</title>
        <authorList>
            <person name="Wang J."/>
            <person name="Zhu Z."/>
            <person name="Zhang L."/>
            <person name="Hou D."/>
            <person name="Wang M."/>
            <person name="Arif B."/>
            <person name="Kou Z."/>
            <person name="Wang H."/>
            <person name="Deng F."/>
            <person name="Hu Z."/>
        </authorList>
    </citation>
    <scope>NUCLEOTIDE SEQUENCE [LARGE SCALE GENOMIC DNA]</scope>
    <source>
        <strain evidence="1">416</strain>
    </source>
</reference>
<keyword evidence="2" id="KW-1185">Reference proteome</keyword>
<accession>A0A172WZI5</accession>
<name>A0A172WZI5_9ABAC</name>
<dbReference type="Proteomes" id="UP000203996">
    <property type="component" value="Segment"/>
</dbReference>
<evidence type="ECO:0000313" key="1">
    <source>
        <dbReference type="EMBL" id="ANF29759.1"/>
    </source>
</evidence>
<protein>
    <submittedName>
        <fullName evidence="1">ORF-111</fullName>
    </submittedName>
</protein>
<organism evidence="1 2">
    <name type="scientific">Catopsilia pomona nucleopolyhedrovirus</name>
    <dbReference type="NCBI Taxonomy" id="1850906"/>
    <lineage>
        <taxon>Viruses</taxon>
        <taxon>Viruses incertae sedis</taxon>
        <taxon>Naldaviricetes</taxon>
        <taxon>Lefavirales</taxon>
        <taxon>Baculoviridae</taxon>
        <taxon>Alphabaculovirus</taxon>
        <taxon>Alphabaculovirus capomonae</taxon>
    </lineage>
</organism>
<sequence>MCITKKIIRYIINMESTVVDVGGVGGGDNVCANEMFAHTTDDLLKNISFSHFKCAPFKLHHYVTLKRLSNGVIDNKSLDANAADELKKFNFKIDQSTKYISNIFEYEFVILEHDLSVVHVLDANTKIKLGHLNVSLNNNDANVLLLTTTLTA</sequence>